<accession>A0A5C5XHQ0</accession>
<dbReference type="InterPro" id="IPR014729">
    <property type="entry name" value="Rossmann-like_a/b/a_fold"/>
</dbReference>
<gene>
    <name evidence="2" type="ORF">Pan54_26480</name>
</gene>
<proteinExistence type="predicted"/>
<dbReference type="OrthoDB" id="9776919at2"/>
<comment type="caution">
    <text evidence="2">The sequence shown here is derived from an EMBL/GenBank/DDBJ whole genome shotgun (WGS) entry which is preliminary data.</text>
</comment>
<dbReference type="PANTHER" id="PTHR43169:SF2">
    <property type="entry name" value="NAD_GMP SYNTHASE DOMAIN-CONTAINING PROTEIN"/>
    <property type="match status" value="1"/>
</dbReference>
<keyword evidence="3" id="KW-1185">Reference proteome</keyword>
<dbReference type="CDD" id="cd01990">
    <property type="entry name" value="LarE-like"/>
    <property type="match status" value="1"/>
</dbReference>
<feature type="active site" description="Nucleophile and sulfur donor" evidence="1">
    <location>
        <position position="178"/>
    </location>
</feature>
<dbReference type="RefSeq" id="WP_146503841.1">
    <property type="nucleotide sequence ID" value="NZ_SJPG01000001.1"/>
</dbReference>
<reference evidence="2 3" key="1">
    <citation type="submission" date="2019-02" db="EMBL/GenBank/DDBJ databases">
        <title>Deep-cultivation of Planctomycetes and their phenomic and genomic characterization uncovers novel biology.</title>
        <authorList>
            <person name="Wiegand S."/>
            <person name="Jogler M."/>
            <person name="Boedeker C."/>
            <person name="Pinto D."/>
            <person name="Vollmers J."/>
            <person name="Rivas-Marin E."/>
            <person name="Kohn T."/>
            <person name="Peeters S.H."/>
            <person name="Heuer A."/>
            <person name="Rast P."/>
            <person name="Oberbeckmann S."/>
            <person name="Bunk B."/>
            <person name="Jeske O."/>
            <person name="Meyerdierks A."/>
            <person name="Storesund J.E."/>
            <person name="Kallscheuer N."/>
            <person name="Luecker S."/>
            <person name="Lage O.M."/>
            <person name="Pohl T."/>
            <person name="Merkel B.J."/>
            <person name="Hornburger P."/>
            <person name="Mueller R.-W."/>
            <person name="Bruemmer F."/>
            <person name="Labrenz M."/>
            <person name="Spormann A.M."/>
            <person name="Op Den Camp H."/>
            <person name="Overmann J."/>
            <person name="Amann R."/>
            <person name="Jetten M.S.M."/>
            <person name="Mascher T."/>
            <person name="Medema M.H."/>
            <person name="Devos D.P."/>
            <person name="Kaster A.-K."/>
            <person name="Ovreas L."/>
            <person name="Rohde M."/>
            <person name="Galperin M.Y."/>
            <person name="Jogler C."/>
        </authorList>
    </citation>
    <scope>NUCLEOTIDE SEQUENCE [LARGE SCALE GENOMIC DNA]</scope>
    <source>
        <strain evidence="2 3">Pan54</strain>
    </source>
</reference>
<evidence type="ECO:0000256" key="1">
    <source>
        <dbReference type="PIRSR" id="PIRSR006661-1"/>
    </source>
</evidence>
<dbReference type="Gene3D" id="3.40.50.620">
    <property type="entry name" value="HUPs"/>
    <property type="match status" value="1"/>
</dbReference>
<dbReference type="GO" id="GO:0016783">
    <property type="term" value="F:sulfurtransferase activity"/>
    <property type="evidence" value="ECO:0007669"/>
    <property type="project" value="InterPro"/>
</dbReference>
<evidence type="ECO:0000313" key="2">
    <source>
        <dbReference type="EMBL" id="TWT61911.1"/>
    </source>
</evidence>
<dbReference type="AlphaFoldDB" id="A0A5C5XHQ0"/>
<dbReference type="PIRSF" id="PIRSF006661">
    <property type="entry name" value="PP-lp_UCP006661"/>
    <property type="match status" value="1"/>
</dbReference>
<dbReference type="SUPFAM" id="SSF52402">
    <property type="entry name" value="Adenine nucleotide alpha hydrolases-like"/>
    <property type="match status" value="1"/>
</dbReference>
<protein>
    <submittedName>
        <fullName evidence="2">tRNA-specific 2-thiouridylase MnmA</fullName>
    </submittedName>
</protein>
<dbReference type="PANTHER" id="PTHR43169">
    <property type="entry name" value="EXSB FAMILY PROTEIN"/>
    <property type="match status" value="1"/>
</dbReference>
<organism evidence="2 3">
    <name type="scientific">Rubinisphaera italica</name>
    <dbReference type="NCBI Taxonomy" id="2527969"/>
    <lineage>
        <taxon>Bacteria</taxon>
        <taxon>Pseudomonadati</taxon>
        <taxon>Planctomycetota</taxon>
        <taxon>Planctomycetia</taxon>
        <taxon>Planctomycetales</taxon>
        <taxon>Planctomycetaceae</taxon>
        <taxon>Rubinisphaera</taxon>
    </lineage>
</organism>
<dbReference type="NCBIfam" id="TIGR00268">
    <property type="entry name" value="ATP-dependent sacrificial sulfur transferase LarE"/>
    <property type="match status" value="1"/>
</dbReference>
<dbReference type="InterPro" id="IPR052188">
    <property type="entry name" value="Ni-pincer_cofactor_biosynth"/>
</dbReference>
<name>A0A5C5XHQ0_9PLAN</name>
<dbReference type="Proteomes" id="UP000316095">
    <property type="component" value="Unassembled WGS sequence"/>
</dbReference>
<sequence>MSEQNLTSKQEHLFQIIREMGRVAVAFSGGVDSAVVAKAAVLATGSQGIAVIAESPSLPLGAVDEARSIASQIGIELKVLKTTEFENEKYRANSGNRCFFCKDTLYETIEQHSDEISFDVIVNGTNTDDIGDYRPGLEAASQHSVRSPLVEAGIDKADVRALAKAWNLPVWDKPASPCLSSRIAHGLEVTQERVRRVDAAERYLKEKLHLNELRVRHEFHDLARIELPISELTAIMDNTVREEILLELQKLGFRYITLDLAGFRSGSMNDVLPIETLQISWK</sequence>
<dbReference type="InterPro" id="IPR005232">
    <property type="entry name" value="LarE"/>
</dbReference>
<evidence type="ECO:0000313" key="3">
    <source>
        <dbReference type="Proteomes" id="UP000316095"/>
    </source>
</evidence>
<dbReference type="EMBL" id="SJPG01000001">
    <property type="protein sequence ID" value="TWT61911.1"/>
    <property type="molecule type" value="Genomic_DNA"/>
</dbReference>